<dbReference type="InterPro" id="IPR011701">
    <property type="entry name" value="MFS"/>
</dbReference>
<evidence type="ECO:0000256" key="2">
    <source>
        <dbReference type="ARBA" id="ARBA00022692"/>
    </source>
</evidence>
<feature type="transmembrane region" description="Helical" evidence="5">
    <location>
        <begin position="15"/>
        <end position="33"/>
    </location>
</feature>
<feature type="transmembrane region" description="Helical" evidence="5">
    <location>
        <begin position="177"/>
        <end position="196"/>
    </location>
</feature>
<dbReference type="GO" id="GO:0022857">
    <property type="term" value="F:transmembrane transporter activity"/>
    <property type="evidence" value="ECO:0007669"/>
    <property type="project" value="InterPro"/>
</dbReference>
<feature type="transmembrane region" description="Helical" evidence="5">
    <location>
        <begin position="220"/>
        <end position="242"/>
    </location>
</feature>
<accession>A0A7K1FNN3</accession>
<evidence type="ECO:0000256" key="5">
    <source>
        <dbReference type="SAM" id="Phobius"/>
    </source>
</evidence>
<dbReference type="PROSITE" id="PS50850">
    <property type="entry name" value="MFS"/>
    <property type="match status" value="1"/>
</dbReference>
<feature type="transmembrane region" description="Helical" evidence="5">
    <location>
        <begin position="53"/>
        <end position="74"/>
    </location>
</feature>
<evidence type="ECO:0000256" key="4">
    <source>
        <dbReference type="ARBA" id="ARBA00023136"/>
    </source>
</evidence>
<dbReference type="InterPro" id="IPR036259">
    <property type="entry name" value="MFS_trans_sf"/>
</dbReference>
<dbReference type="Gene3D" id="1.20.1250.20">
    <property type="entry name" value="MFS general substrate transporter like domains"/>
    <property type="match status" value="1"/>
</dbReference>
<comment type="subcellular location">
    <subcellularLocation>
        <location evidence="1">Cell membrane</location>
        <topology evidence="1">Multi-pass membrane protein</topology>
    </subcellularLocation>
</comment>
<feature type="domain" description="Major facilitator superfamily (MFS) profile" evidence="6">
    <location>
        <begin position="18"/>
        <end position="398"/>
    </location>
</feature>
<keyword evidence="8" id="KW-1185">Reference proteome</keyword>
<name>A0A7K1FNN3_9ACTN</name>
<dbReference type="InterPro" id="IPR052524">
    <property type="entry name" value="MFS_Cyanate_Porter"/>
</dbReference>
<proteinExistence type="predicted"/>
<feature type="transmembrane region" description="Helical" evidence="5">
    <location>
        <begin position="254"/>
        <end position="278"/>
    </location>
</feature>
<comment type="caution">
    <text evidence="7">The sequence shown here is derived from an EMBL/GenBank/DDBJ whole genome shotgun (WGS) entry which is preliminary data.</text>
</comment>
<dbReference type="Proteomes" id="UP000460221">
    <property type="component" value="Unassembled WGS sequence"/>
</dbReference>
<feature type="transmembrane region" description="Helical" evidence="5">
    <location>
        <begin position="110"/>
        <end position="132"/>
    </location>
</feature>
<dbReference type="EMBL" id="WLYK01000006">
    <property type="protein sequence ID" value="MTD15690.1"/>
    <property type="molecule type" value="Genomic_DNA"/>
</dbReference>
<feature type="transmembrane region" description="Helical" evidence="5">
    <location>
        <begin position="343"/>
        <end position="367"/>
    </location>
</feature>
<dbReference type="SUPFAM" id="SSF103473">
    <property type="entry name" value="MFS general substrate transporter"/>
    <property type="match status" value="1"/>
</dbReference>
<feature type="transmembrane region" description="Helical" evidence="5">
    <location>
        <begin position="287"/>
        <end position="305"/>
    </location>
</feature>
<reference evidence="7 8" key="1">
    <citation type="submission" date="2019-11" db="EMBL/GenBank/DDBJ databases">
        <authorList>
            <person name="Jiang L.-Q."/>
        </authorList>
    </citation>
    <scope>NUCLEOTIDE SEQUENCE [LARGE SCALE GENOMIC DNA]</scope>
    <source>
        <strain evidence="7 8">YIM 132087</strain>
    </source>
</reference>
<keyword evidence="4 5" id="KW-0472">Membrane</keyword>
<evidence type="ECO:0000259" key="6">
    <source>
        <dbReference type="PROSITE" id="PS50850"/>
    </source>
</evidence>
<feature type="transmembrane region" description="Helical" evidence="5">
    <location>
        <begin position="144"/>
        <end position="165"/>
    </location>
</feature>
<feature type="transmembrane region" description="Helical" evidence="5">
    <location>
        <begin position="311"/>
        <end position="331"/>
    </location>
</feature>
<protein>
    <submittedName>
        <fullName evidence="7">MFS transporter</fullName>
    </submittedName>
</protein>
<evidence type="ECO:0000256" key="1">
    <source>
        <dbReference type="ARBA" id="ARBA00004651"/>
    </source>
</evidence>
<evidence type="ECO:0000313" key="7">
    <source>
        <dbReference type="EMBL" id="MTD15690.1"/>
    </source>
</evidence>
<dbReference type="RefSeq" id="WP_154769648.1">
    <property type="nucleotide sequence ID" value="NZ_WLYK01000006.1"/>
</dbReference>
<dbReference type="PANTHER" id="PTHR23523:SF2">
    <property type="entry name" value="2-NITROIMIDAZOLE TRANSPORTER"/>
    <property type="match status" value="1"/>
</dbReference>
<dbReference type="AlphaFoldDB" id="A0A7K1FNN3"/>
<sequence length="410" mass="42382">MPDVPERSPAGARRIPLGLMLVAVIALALNLRLSVNSVGAVLPLIRSDLGLDGLAGGALNALPPVVFAFAGIVTPWVAGRIGAHRLVLVAIVASLAGQLFRVLVPGATALFAGTGVSLIGLAAGNVLMPGLIRRHFPEHITTVTAVYVTTLSLGATIGSGVTIPLQNGLGGDWRTGLLVWALVAVTALVPWLLVVLRSRGSERAGRGAAVPLRALLRTGLGWAMAGFFALQTVQIYIALGWLGQVLLDAGVPPVTMGALLAIPPALSIALSLAVPLLLRTQSRIRPVMMVFGICYAGGYLGMLLAPADAAWLWMLLVGIGGGTFALGLTMVPLRARTPDGTVALSAFTQCLGYLLGAIGPLVFGALHDLTGDWTVPLVVAIVSLVPMVLVGVRLTRDRAIEDEIPGPSMQ</sequence>
<feature type="transmembrane region" description="Helical" evidence="5">
    <location>
        <begin position="86"/>
        <end position="104"/>
    </location>
</feature>
<evidence type="ECO:0000256" key="3">
    <source>
        <dbReference type="ARBA" id="ARBA00022989"/>
    </source>
</evidence>
<feature type="transmembrane region" description="Helical" evidence="5">
    <location>
        <begin position="373"/>
        <end position="392"/>
    </location>
</feature>
<keyword evidence="2 5" id="KW-0812">Transmembrane</keyword>
<dbReference type="Pfam" id="PF07690">
    <property type="entry name" value="MFS_1"/>
    <property type="match status" value="1"/>
</dbReference>
<dbReference type="GO" id="GO:0005886">
    <property type="term" value="C:plasma membrane"/>
    <property type="evidence" value="ECO:0007669"/>
    <property type="project" value="UniProtKB-SubCell"/>
</dbReference>
<dbReference type="InterPro" id="IPR020846">
    <property type="entry name" value="MFS_dom"/>
</dbReference>
<dbReference type="PANTHER" id="PTHR23523">
    <property type="match status" value="1"/>
</dbReference>
<evidence type="ECO:0000313" key="8">
    <source>
        <dbReference type="Proteomes" id="UP000460221"/>
    </source>
</evidence>
<keyword evidence="3 5" id="KW-1133">Transmembrane helix</keyword>
<organism evidence="7 8">
    <name type="scientific">Nakamurella alba</name>
    <dbReference type="NCBI Taxonomy" id="2665158"/>
    <lineage>
        <taxon>Bacteria</taxon>
        <taxon>Bacillati</taxon>
        <taxon>Actinomycetota</taxon>
        <taxon>Actinomycetes</taxon>
        <taxon>Nakamurellales</taxon>
        <taxon>Nakamurellaceae</taxon>
        <taxon>Nakamurella</taxon>
    </lineage>
</organism>
<gene>
    <name evidence="7" type="ORF">GIS00_17285</name>
</gene>